<dbReference type="CTD" id="9824776"/>
<feature type="transmembrane region" description="Helical" evidence="12">
    <location>
        <begin position="140"/>
        <end position="160"/>
    </location>
</feature>
<sequence>MLAGQHHVPGIESPLMVVLWRVAAGVFLPLIPTMAVFGNALVIMSVFRERSLQTVTNMLIVSLAVSDFMVAIGVMSFGVYYEWNSFKWGLGAFFCHVYQALDVACSTASILNLLAISLDRYIAIGHPISYAQYGARGGRAMISITIVWGVSIAVALPLLLGVNPMENDQCELANPYFNMISSIFSFFIPCIAMIILYTIIFRRLRQRERARSLRQAQRSETDKISSALLGGAQIARQMGKHFKNRTDQILLEISFQTSSFPTMSESSDDGSTISPMINSFNNFLPKKTTYPSTSIPAIPECGSMPNLTIIEKPEEEKDIELSIMDLRDTVEMLDDKYSSAMITRSFGEELEEILPFIDGSTSVKHSREQLHTTRSNTSTTRLLDVKPELRSISVPSIQDEKKLGQKPLETPFALQNGTNKQKLLPNPGILMKSKSTTLLKTNGYMDTDSLNNNRSSHKKSLADLLANDEFSFSDSMRVYKNRLFKSLSRATSGWNKPRPSRHMVKKATKQMRREHKATVTLAVVLAVFLFCWLPFFILHLSNSICLILDPNSDCVGFLPLYLATWLGYLNSSLNPLIYTVFDQRFRNAFRNILSCGIFKKR</sequence>
<dbReference type="FunFam" id="1.20.1070.10:FF:000489">
    <property type="entry name" value="Dopamine receptor 3"/>
    <property type="match status" value="1"/>
</dbReference>
<dbReference type="SUPFAM" id="SSF81321">
    <property type="entry name" value="Family A G protein-coupled receptor-like"/>
    <property type="match status" value="1"/>
</dbReference>
<comment type="similarity">
    <text evidence="11">Belongs to the G-protein coupled receptor 1 family.</text>
</comment>
<dbReference type="PRINTS" id="PR00237">
    <property type="entry name" value="GPCRRHODOPSN"/>
</dbReference>
<gene>
    <name evidence="14" type="ORF">GCK72_024609</name>
</gene>
<evidence type="ECO:0000256" key="3">
    <source>
        <dbReference type="ARBA" id="ARBA00022692"/>
    </source>
</evidence>
<dbReference type="GO" id="GO:0007626">
    <property type="term" value="P:locomotory behavior"/>
    <property type="evidence" value="ECO:0007669"/>
    <property type="project" value="EnsemblMetazoa"/>
</dbReference>
<evidence type="ECO:0000256" key="9">
    <source>
        <dbReference type="ARBA" id="ARBA00023224"/>
    </source>
</evidence>
<dbReference type="GO" id="GO:0004930">
    <property type="term" value="F:G protein-coupled receptor activity"/>
    <property type="evidence" value="ECO:0007669"/>
    <property type="project" value="UniProtKB-KW"/>
</dbReference>
<dbReference type="Pfam" id="PF00001">
    <property type="entry name" value="7tm_1"/>
    <property type="match status" value="2"/>
</dbReference>
<feature type="transmembrane region" description="Helical" evidence="12">
    <location>
        <begin position="59"/>
        <end position="80"/>
    </location>
</feature>
<name>A0A6A5G0D4_CAERE</name>
<dbReference type="GO" id="GO:1902437">
    <property type="term" value="P:positive regulation of male mating behavior"/>
    <property type="evidence" value="ECO:0007669"/>
    <property type="project" value="EnsemblMetazoa"/>
</dbReference>
<dbReference type="GO" id="GO:0032094">
    <property type="term" value="P:response to food"/>
    <property type="evidence" value="ECO:0007669"/>
    <property type="project" value="EnsemblMetazoa"/>
</dbReference>
<feature type="transmembrane region" description="Helical" evidence="12">
    <location>
        <begin position="180"/>
        <end position="201"/>
    </location>
</feature>
<comment type="caution">
    <text evidence="14">The sequence shown here is derived from an EMBL/GenBank/DDBJ whole genome shotgun (WGS) entry which is preliminary data.</text>
</comment>
<feature type="transmembrane region" description="Helical" evidence="12">
    <location>
        <begin position="560"/>
        <end position="581"/>
    </location>
</feature>
<dbReference type="Proteomes" id="UP000483820">
    <property type="component" value="Chromosome X"/>
</dbReference>
<dbReference type="PROSITE" id="PS00237">
    <property type="entry name" value="G_PROTEIN_RECEP_F1_1"/>
    <property type="match status" value="1"/>
</dbReference>
<protein>
    <recommendedName>
        <fullName evidence="10">Dopamine receptor 3</fullName>
    </recommendedName>
</protein>
<keyword evidence="9 11" id="KW-0807">Transducer</keyword>
<dbReference type="RefSeq" id="XP_053579520.1">
    <property type="nucleotide sequence ID" value="XM_053735954.1"/>
</dbReference>
<dbReference type="GO" id="GO:0005886">
    <property type="term" value="C:plasma membrane"/>
    <property type="evidence" value="ECO:0007669"/>
    <property type="project" value="UniProtKB-SubCell"/>
</dbReference>
<accession>A0A6A5G0D4</accession>
<dbReference type="EMBL" id="WUAV01000006">
    <property type="protein sequence ID" value="KAF1748142.1"/>
    <property type="molecule type" value="Genomic_DNA"/>
</dbReference>
<keyword evidence="3 11" id="KW-0812">Transmembrane</keyword>
<reference evidence="14 15" key="1">
    <citation type="submission" date="2019-12" db="EMBL/GenBank/DDBJ databases">
        <title>Chromosome-level assembly of the Caenorhabditis remanei genome.</title>
        <authorList>
            <person name="Teterina A.A."/>
            <person name="Willis J.H."/>
            <person name="Phillips P.C."/>
        </authorList>
    </citation>
    <scope>NUCLEOTIDE SEQUENCE [LARGE SCALE GENOMIC DNA]</scope>
    <source>
        <strain evidence="14 15">PX506</strain>
        <tissue evidence="14">Whole organism</tissue>
    </source>
</reference>
<dbReference type="AlphaFoldDB" id="A0A6A5G0D4"/>
<dbReference type="FunFam" id="1.20.1070.10:FF:000486">
    <property type="entry name" value="Dopamine receptor 3"/>
    <property type="match status" value="1"/>
</dbReference>
<evidence type="ECO:0000256" key="7">
    <source>
        <dbReference type="ARBA" id="ARBA00023157"/>
    </source>
</evidence>
<evidence type="ECO:0000256" key="4">
    <source>
        <dbReference type="ARBA" id="ARBA00022989"/>
    </source>
</evidence>
<evidence type="ECO:0000313" key="15">
    <source>
        <dbReference type="Proteomes" id="UP000483820"/>
    </source>
</evidence>
<dbReference type="GO" id="GO:0001591">
    <property type="term" value="F:dopamine neurotransmitter receptor activity, coupled via Gi/Go"/>
    <property type="evidence" value="ECO:0007669"/>
    <property type="project" value="EnsemblMetazoa"/>
</dbReference>
<evidence type="ECO:0000256" key="2">
    <source>
        <dbReference type="ARBA" id="ARBA00022475"/>
    </source>
</evidence>
<evidence type="ECO:0000256" key="5">
    <source>
        <dbReference type="ARBA" id="ARBA00023040"/>
    </source>
</evidence>
<keyword evidence="8 11" id="KW-0675">Receptor</keyword>
<feature type="transmembrane region" description="Helical" evidence="12">
    <location>
        <begin position="20"/>
        <end position="47"/>
    </location>
</feature>
<dbReference type="GeneID" id="9824776"/>
<keyword evidence="5 11" id="KW-0297">G-protein coupled receptor</keyword>
<feature type="transmembrane region" description="Helical" evidence="12">
    <location>
        <begin position="519"/>
        <end position="540"/>
    </location>
</feature>
<evidence type="ECO:0000313" key="14">
    <source>
        <dbReference type="EMBL" id="KAF1748142.1"/>
    </source>
</evidence>
<keyword evidence="4 12" id="KW-1133">Transmembrane helix</keyword>
<keyword evidence="6 12" id="KW-0472">Membrane</keyword>
<evidence type="ECO:0000256" key="8">
    <source>
        <dbReference type="ARBA" id="ARBA00023170"/>
    </source>
</evidence>
<dbReference type="GO" id="GO:0007195">
    <property type="term" value="P:adenylate cyclase-inhibiting dopamine receptor signaling pathway"/>
    <property type="evidence" value="ECO:0007669"/>
    <property type="project" value="EnsemblMetazoa"/>
</dbReference>
<organism evidence="14 15">
    <name type="scientific">Caenorhabditis remanei</name>
    <name type="common">Caenorhabditis vulgaris</name>
    <dbReference type="NCBI Taxonomy" id="31234"/>
    <lineage>
        <taxon>Eukaryota</taxon>
        <taxon>Metazoa</taxon>
        <taxon>Ecdysozoa</taxon>
        <taxon>Nematoda</taxon>
        <taxon>Chromadorea</taxon>
        <taxon>Rhabditida</taxon>
        <taxon>Rhabditina</taxon>
        <taxon>Rhabditomorpha</taxon>
        <taxon>Rhabditoidea</taxon>
        <taxon>Rhabditidae</taxon>
        <taxon>Peloderinae</taxon>
        <taxon>Caenorhabditis</taxon>
    </lineage>
</organism>
<evidence type="ECO:0000256" key="1">
    <source>
        <dbReference type="ARBA" id="ARBA00004651"/>
    </source>
</evidence>
<dbReference type="GO" id="GO:1990834">
    <property type="term" value="P:response to odorant"/>
    <property type="evidence" value="ECO:0007669"/>
    <property type="project" value="EnsemblMetazoa"/>
</dbReference>
<keyword evidence="2" id="KW-1003">Cell membrane</keyword>
<dbReference type="KEGG" id="crq:GCK72_024609"/>
<dbReference type="GO" id="GO:0034609">
    <property type="term" value="P:spicule insertion"/>
    <property type="evidence" value="ECO:0007669"/>
    <property type="project" value="EnsemblMetazoa"/>
</dbReference>
<evidence type="ECO:0000259" key="13">
    <source>
        <dbReference type="PROSITE" id="PS50262"/>
    </source>
</evidence>
<evidence type="ECO:0000256" key="12">
    <source>
        <dbReference type="SAM" id="Phobius"/>
    </source>
</evidence>
<proteinExistence type="inferred from homology"/>
<evidence type="ECO:0000256" key="10">
    <source>
        <dbReference type="ARBA" id="ARBA00070059"/>
    </source>
</evidence>
<dbReference type="Gene3D" id="1.20.1070.10">
    <property type="entry name" value="Rhodopsin 7-helix transmembrane proteins"/>
    <property type="match status" value="2"/>
</dbReference>
<dbReference type="PROSITE" id="PS50262">
    <property type="entry name" value="G_PROTEIN_RECEP_F1_2"/>
    <property type="match status" value="1"/>
</dbReference>
<dbReference type="GO" id="GO:0034608">
    <property type="term" value="P:vulval location"/>
    <property type="evidence" value="ECO:0007669"/>
    <property type="project" value="EnsemblMetazoa"/>
</dbReference>
<dbReference type="PANTHER" id="PTHR24248">
    <property type="entry name" value="ADRENERGIC RECEPTOR-RELATED G-PROTEIN COUPLED RECEPTOR"/>
    <property type="match status" value="1"/>
</dbReference>
<feature type="domain" description="G-protein coupled receptors family 1 profile" evidence="13">
    <location>
        <begin position="38"/>
        <end position="578"/>
    </location>
</feature>
<dbReference type="GO" id="GO:0045944">
    <property type="term" value="P:positive regulation of transcription by RNA polymerase II"/>
    <property type="evidence" value="ECO:0007669"/>
    <property type="project" value="EnsemblMetazoa"/>
</dbReference>
<dbReference type="InterPro" id="IPR017452">
    <property type="entry name" value="GPCR_Rhodpsn_7TM"/>
</dbReference>
<feature type="transmembrane region" description="Helical" evidence="12">
    <location>
        <begin position="100"/>
        <end position="119"/>
    </location>
</feature>
<dbReference type="GO" id="GO:0045202">
    <property type="term" value="C:synapse"/>
    <property type="evidence" value="ECO:0007669"/>
    <property type="project" value="GOC"/>
</dbReference>
<evidence type="ECO:0000256" key="6">
    <source>
        <dbReference type="ARBA" id="ARBA00023136"/>
    </source>
</evidence>
<dbReference type="PANTHER" id="PTHR24248:SF125">
    <property type="entry name" value="DOPAMINE D2-LIKE RECEPTOR"/>
    <property type="match status" value="1"/>
</dbReference>
<evidence type="ECO:0000256" key="11">
    <source>
        <dbReference type="RuleBase" id="RU000688"/>
    </source>
</evidence>
<dbReference type="GO" id="GO:0040012">
    <property type="term" value="P:regulation of locomotion"/>
    <property type="evidence" value="ECO:0007669"/>
    <property type="project" value="EnsemblMetazoa"/>
</dbReference>
<comment type="subcellular location">
    <subcellularLocation>
        <location evidence="1">Cell membrane</location>
        <topology evidence="1">Multi-pass membrane protein</topology>
    </subcellularLocation>
</comment>
<dbReference type="InterPro" id="IPR000276">
    <property type="entry name" value="GPCR_Rhodpsn"/>
</dbReference>
<dbReference type="SMART" id="SM01381">
    <property type="entry name" value="7TM_GPCR_Srsx"/>
    <property type="match status" value="1"/>
</dbReference>
<keyword evidence="7" id="KW-1015">Disulfide bond</keyword>